<name>A0A371X978_9HYPH</name>
<protein>
    <recommendedName>
        <fullName evidence="4">RNA polymerase sigma factor 70 region 4 type 2 domain-containing protein</fullName>
    </recommendedName>
</protein>
<comment type="caution">
    <text evidence="2">The sequence shown here is derived from an EMBL/GenBank/DDBJ whole genome shotgun (WGS) entry which is preliminary data.</text>
</comment>
<proteinExistence type="predicted"/>
<feature type="signal peptide" evidence="1">
    <location>
        <begin position="1"/>
        <end position="20"/>
    </location>
</feature>
<gene>
    <name evidence="2" type="ORF">DY251_15895</name>
</gene>
<evidence type="ECO:0000256" key="1">
    <source>
        <dbReference type="SAM" id="SignalP"/>
    </source>
</evidence>
<accession>A0A371X978</accession>
<evidence type="ECO:0000313" key="3">
    <source>
        <dbReference type="Proteomes" id="UP000262379"/>
    </source>
</evidence>
<reference evidence="3" key="1">
    <citation type="submission" date="2018-08" db="EMBL/GenBank/DDBJ databases">
        <authorList>
            <person name="Im W.T."/>
        </authorList>
    </citation>
    <scope>NUCLEOTIDE SEQUENCE [LARGE SCALE GENOMIC DNA]</scope>
    <source>
        <strain evidence="3">LA-28</strain>
    </source>
</reference>
<dbReference type="Gene3D" id="1.20.140.160">
    <property type="match status" value="1"/>
</dbReference>
<evidence type="ECO:0008006" key="4">
    <source>
        <dbReference type="Google" id="ProtNLM"/>
    </source>
</evidence>
<keyword evidence="3" id="KW-1185">Reference proteome</keyword>
<sequence length="169" mass="18997">MCCGLKRALLTLLPSLRAYAFCLTLDRWHADALVHSSLVEIWSKHQGERGHALKIAAFSVVRHQFLRQGIVDPISPTLGGQRVPEGEDVFRTRFMRLPRTAREALSLTEVWGFTMGQAAEICGCDQETIGRRVTMVYRDLTSQISRPFPFDLIKINRSRGPGVSCAAWV</sequence>
<feature type="chain" id="PRO_5016604913" description="RNA polymerase sigma factor 70 region 4 type 2 domain-containing protein" evidence="1">
    <location>
        <begin position="21"/>
        <end position="169"/>
    </location>
</feature>
<dbReference type="EMBL" id="QURN01000013">
    <property type="protein sequence ID" value="RFC65798.1"/>
    <property type="molecule type" value="Genomic_DNA"/>
</dbReference>
<evidence type="ECO:0000313" key="2">
    <source>
        <dbReference type="EMBL" id="RFC65798.1"/>
    </source>
</evidence>
<dbReference type="Proteomes" id="UP000262379">
    <property type="component" value="Unassembled WGS sequence"/>
</dbReference>
<dbReference type="SUPFAM" id="SSF88659">
    <property type="entry name" value="Sigma3 and sigma4 domains of RNA polymerase sigma factors"/>
    <property type="match status" value="1"/>
</dbReference>
<dbReference type="InterPro" id="IPR013324">
    <property type="entry name" value="RNA_pol_sigma_r3/r4-like"/>
</dbReference>
<organism evidence="2 3">
    <name type="scientific">Mesorhizobium denitrificans</name>
    <dbReference type="NCBI Taxonomy" id="2294114"/>
    <lineage>
        <taxon>Bacteria</taxon>
        <taxon>Pseudomonadati</taxon>
        <taxon>Pseudomonadota</taxon>
        <taxon>Alphaproteobacteria</taxon>
        <taxon>Hyphomicrobiales</taxon>
        <taxon>Phyllobacteriaceae</taxon>
        <taxon>Mesorhizobium</taxon>
    </lineage>
</organism>
<keyword evidence="1" id="KW-0732">Signal</keyword>
<dbReference type="AlphaFoldDB" id="A0A371X978"/>